<proteinExistence type="predicted"/>
<comment type="caution">
    <text evidence="1">The sequence shown here is derived from an EMBL/GenBank/DDBJ whole genome shotgun (WGS) entry which is preliminary data.</text>
</comment>
<dbReference type="Proteomes" id="UP000027463">
    <property type="component" value="Unassembled WGS sequence"/>
</dbReference>
<organism evidence="1 2">
    <name type="scientific">Thalassospira permensis NBRC 106175</name>
    <dbReference type="NCBI Taxonomy" id="1353532"/>
    <lineage>
        <taxon>Bacteria</taxon>
        <taxon>Pseudomonadati</taxon>
        <taxon>Pseudomonadota</taxon>
        <taxon>Alphaproteobacteria</taxon>
        <taxon>Rhodospirillales</taxon>
        <taxon>Thalassospiraceae</taxon>
        <taxon>Thalassospira</taxon>
    </lineage>
</organism>
<dbReference type="EMBL" id="AUNC01000008">
    <property type="protein sequence ID" value="KEO58250.1"/>
    <property type="molecule type" value="Genomic_DNA"/>
</dbReference>
<evidence type="ECO:0008006" key="3">
    <source>
        <dbReference type="Google" id="ProtNLM"/>
    </source>
</evidence>
<reference evidence="1 2" key="1">
    <citation type="submission" date="2013-07" db="EMBL/GenBank/DDBJ databases">
        <title>Thalassospira permensis NBRC 106175 Genome Sequencing.</title>
        <authorList>
            <person name="Lai Q."/>
            <person name="Shao Z."/>
        </authorList>
    </citation>
    <scope>NUCLEOTIDE SEQUENCE [LARGE SCALE GENOMIC DNA]</scope>
    <source>
        <strain evidence="1 2">NBRC 106175</strain>
    </source>
</reference>
<protein>
    <recommendedName>
        <fullName evidence="3">Transposase</fullName>
    </recommendedName>
</protein>
<accession>A0ABR4TR99</accession>
<keyword evidence="2" id="KW-1185">Reference proteome</keyword>
<sequence length="34" mass="3835">MAIAAHLSGCSFEGSILFYKIVDDLQNKKMRLSF</sequence>
<name>A0ABR4TR99_9PROT</name>
<gene>
    <name evidence="1" type="ORF">SMB34_14375</name>
</gene>
<evidence type="ECO:0000313" key="2">
    <source>
        <dbReference type="Proteomes" id="UP000027463"/>
    </source>
</evidence>
<evidence type="ECO:0000313" key="1">
    <source>
        <dbReference type="EMBL" id="KEO58250.1"/>
    </source>
</evidence>